<comment type="caution">
    <text evidence="2">The sequence shown here is derived from an EMBL/GenBank/DDBJ whole genome shotgun (WGS) entry which is preliminary data.</text>
</comment>
<proteinExistence type="predicted"/>
<evidence type="ECO:0000313" key="3">
    <source>
        <dbReference type="Proteomes" id="UP001596395"/>
    </source>
</evidence>
<dbReference type="PANTHER" id="PTHR43441:SF11">
    <property type="entry name" value="RIBOSOMAL-PROTEIN-SERINE ACETYLTRANSFERASE"/>
    <property type="match status" value="1"/>
</dbReference>
<dbReference type="InterPro" id="IPR000182">
    <property type="entry name" value="GNAT_dom"/>
</dbReference>
<dbReference type="Gene3D" id="3.40.630.30">
    <property type="match status" value="1"/>
</dbReference>
<sequence>MDLFPAAFETERLRYERLDEAMDALALYEHTGTDEFERVSEHISKDRHHHPKDALDYLEESAEQWRDGDRANYAMFPKDSEAGAGAFAGVASLIPLWDRRTARFGVWLLEDYHGRGYAGERADALVSLSFDRLDLELVAAGHTDGNDASKRAIEKYVDRYGGRYEGVLRNWVVLDDEPRDLHRYTISADEYADADVEVDLRVEETLE</sequence>
<gene>
    <name evidence="2" type="ORF">ACFQGB_21310</name>
</gene>
<keyword evidence="3" id="KW-1185">Reference proteome</keyword>
<dbReference type="RefSeq" id="WP_336352336.1">
    <property type="nucleotide sequence ID" value="NZ_JAZAQL010000006.1"/>
</dbReference>
<dbReference type="Pfam" id="PF13302">
    <property type="entry name" value="Acetyltransf_3"/>
    <property type="match status" value="1"/>
</dbReference>
<dbReference type="Proteomes" id="UP001596395">
    <property type="component" value="Unassembled WGS sequence"/>
</dbReference>
<protein>
    <submittedName>
        <fullName evidence="2">GNAT family protein</fullName>
    </submittedName>
</protein>
<dbReference type="PANTHER" id="PTHR43441">
    <property type="entry name" value="RIBOSOMAL-PROTEIN-SERINE ACETYLTRANSFERASE"/>
    <property type="match status" value="1"/>
</dbReference>
<accession>A0ABD5VJC5</accession>
<name>A0ABD5VJC5_9EURY</name>
<dbReference type="InterPro" id="IPR016181">
    <property type="entry name" value="Acyl_CoA_acyltransferase"/>
</dbReference>
<reference evidence="2 3" key="1">
    <citation type="journal article" date="2019" name="Int. J. Syst. Evol. Microbiol.">
        <title>The Global Catalogue of Microorganisms (GCM) 10K type strain sequencing project: providing services to taxonomists for standard genome sequencing and annotation.</title>
        <authorList>
            <consortium name="The Broad Institute Genomics Platform"/>
            <consortium name="The Broad Institute Genome Sequencing Center for Infectious Disease"/>
            <person name="Wu L."/>
            <person name="Ma J."/>
        </authorList>
    </citation>
    <scope>NUCLEOTIDE SEQUENCE [LARGE SCALE GENOMIC DNA]</scope>
    <source>
        <strain evidence="2 3">GX26</strain>
    </source>
</reference>
<dbReference type="SUPFAM" id="SSF55729">
    <property type="entry name" value="Acyl-CoA N-acyltransferases (Nat)"/>
    <property type="match status" value="1"/>
</dbReference>
<organism evidence="2 3">
    <name type="scientific">Halorubellus litoreus</name>
    <dbReference type="NCBI Taxonomy" id="755308"/>
    <lineage>
        <taxon>Archaea</taxon>
        <taxon>Methanobacteriati</taxon>
        <taxon>Methanobacteriota</taxon>
        <taxon>Stenosarchaea group</taxon>
        <taxon>Halobacteria</taxon>
        <taxon>Halobacteriales</taxon>
        <taxon>Halorubellaceae</taxon>
        <taxon>Halorubellus</taxon>
    </lineage>
</organism>
<evidence type="ECO:0000313" key="2">
    <source>
        <dbReference type="EMBL" id="MFC6955410.1"/>
    </source>
</evidence>
<evidence type="ECO:0000259" key="1">
    <source>
        <dbReference type="PROSITE" id="PS51186"/>
    </source>
</evidence>
<dbReference type="AlphaFoldDB" id="A0ABD5VJC5"/>
<dbReference type="PROSITE" id="PS51186">
    <property type="entry name" value="GNAT"/>
    <property type="match status" value="1"/>
</dbReference>
<dbReference type="EMBL" id="JBHSXN010000006">
    <property type="protein sequence ID" value="MFC6955410.1"/>
    <property type="molecule type" value="Genomic_DNA"/>
</dbReference>
<dbReference type="InterPro" id="IPR051908">
    <property type="entry name" value="Ribosomal_N-acetyltransferase"/>
</dbReference>
<feature type="domain" description="N-acetyltransferase" evidence="1">
    <location>
        <begin position="41"/>
        <end position="180"/>
    </location>
</feature>